<keyword evidence="2" id="KW-1185">Reference proteome</keyword>
<dbReference type="AlphaFoldDB" id="A0A1Y2HYT5"/>
<protein>
    <submittedName>
        <fullName evidence="1">Uncharacterized protein</fullName>
    </submittedName>
</protein>
<reference evidence="1 2" key="1">
    <citation type="submission" date="2016-07" db="EMBL/GenBank/DDBJ databases">
        <title>Pervasive Adenine N6-methylation of Active Genes in Fungi.</title>
        <authorList>
            <consortium name="DOE Joint Genome Institute"/>
            <person name="Mondo S.J."/>
            <person name="Dannebaum R.O."/>
            <person name="Kuo R.C."/>
            <person name="Labutti K."/>
            <person name="Haridas S."/>
            <person name="Kuo A."/>
            <person name="Salamov A."/>
            <person name="Ahrendt S.R."/>
            <person name="Lipzen A."/>
            <person name="Sullivan W."/>
            <person name="Andreopoulos W.B."/>
            <person name="Clum A."/>
            <person name="Lindquist E."/>
            <person name="Daum C."/>
            <person name="Ramamoorthy G.K."/>
            <person name="Gryganskyi A."/>
            <person name="Culley D."/>
            <person name="Magnuson J.K."/>
            <person name="James T.Y."/>
            <person name="O'Malley M.A."/>
            <person name="Stajich J.E."/>
            <person name="Spatafora J.W."/>
            <person name="Visel A."/>
            <person name="Grigoriev I.V."/>
        </authorList>
    </citation>
    <scope>NUCLEOTIDE SEQUENCE [LARGE SCALE GENOMIC DNA]</scope>
    <source>
        <strain evidence="1 2">PL171</strain>
    </source>
</reference>
<accession>A0A1Y2HYT5</accession>
<name>A0A1Y2HYT5_9FUNG</name>
<dbReference type="Proteomes" id="UP000193411">
    <property type="component" value="Unassembled WGS sequence"/>
</dbReference>
<evidence type="ECO:0000313" key="1">
    <source>
        <dbReference type="EMBL" id="ORZ38893.1"/>
    </source>
</evidence>
<feature type="non-terminal residue" evidence="1">
    <location>
        <position position="1"/>
    </location>
</feature>
<gene>
    <name evidence="1" type="ORF">BCR44DRAFT_70661</name>
</gene>
<organism evidence="1 2">
    <name type="scientific">Catenaria anguillulae PL171</name>
    <dbReference type="NCBI Taxonomy" id="765915"/>
    <lineage>
        <taxon>Eukaryota</taxon>
        <taxon>Fungi</taxon>
        <taxon>Fungi incertae sedis</taxon>
        <taxon>Blastocladiomycota</taxon>
        <taxon>Blastocladiomycetes</taxon>
        <taxon>Blastocladiales</taxon>
        <taxon>Catenariaceae</taxon>
        <taxon>Catenaria</taxon>
    </lineage>
</organism>
<proteinExistence type="predicted"/>
<dbReference type="EMBL" id="MCFL01000007">
    <property type="protein sequence ID" value="ORZ38893.1"/>
    <property type="molecule type" value="Genomic_DNA"/>
</dbReference>
<sequence>MNQSQKELIEVTQLDRKIPVDIYVQPLLAMSLSIPSSAFPSESSTSETAPGSIRDQVQDAFEQMRAEMVPYAARSGNNDNTTNASTFRAKRLIISSSYLDKQTCGEQAHHAAAHQQLHSRLANLEPHLQGPISVFVHPDSGHGQIAKVCNLTPTMYTFPTGDLNTISAPGADPAATINSACALDPPRTMAMRNAPIILPKYPYDSSTPVPASAVGQGVADMTCALERR</sequence>
<comment type="caution">
    <text evidence="1">The sequence shown here is derived from an EMBL/GenBank/DDBJ whole genome shotgun (WGS) entry which is preliminary data.</text>
</comment>
<evidence type="ECO:0000313" key="2">
    <source>
        <dbReference type="Proteomes" id="UP000193411"/>
    </source>
</evidence>